<evidence type="ECO:0000313" key="9">
    <source>
        <dbReference type="Proteomes" id="UP001296776"/>
    </source>
</evidence>
<dbReference type="PANTHER" id="PTHR42727:SF1">
    <property type="entry name" value="PHOSPHATE TRANSPORT SYSTEM PERMEASE"/>
    <property type="match status" value="1"/>
</dbReference>
<dbReference type="Pfam" id="PF00528">
    <property type="entry name" value="BPD_transp_1"/>
    <property type="match status" value="1"/>
</dbReference>
<comment type="caution">
    <text evidence="8">The sequence shown here is derived from an EMBL/GenBank/DDBJ whole genome shotgun (WGS) entry which is preliminary data.</text>
</comment>
<feature type="transmembrane region" description="Helical" evidence="5">
    <location>
        <begin position="233"/>
        <end position="257"/>
    </location>
</feature>
<sequence>MSPQTALLLALLLASLGFVAGYRRAWSVAGSRKPLHSLPRDHGLWVLLCMLLPALAFTVLGLAVEGPLIDWLLYQGLPESLRESEERSLLLSRLGNIAAGGQVFGDVSAAEQAAADRLSAMHRWSDWLIGGGAIALAFGGGLFALPRINHRFRARNRSERIILALLLLASTIAILTTAGVVFSLLSEALRFFAAVNPLDFFFGLKWSPQTAIRAGQVGAEGAFGVVPVLLGTLLIASIALLVAVPIGLLSAIWMVEFAPSRIRSTAKPIIEVLAGVPTVVYGFFAAVTVGPAISDLGQALGLEVSSESALAAGSVMGIMIIPYMSSLADDVIASVPQRLRDGAMMLGATQGETLFRVVLPAALPGLLSAVVLSASRALGETMIVVMAAGLFANLTLNPLESVTTVTVQITTALTGDQPFDSPTTLSAFALGLTLFFITLALNLFALRVMERWRERYD</sequence>
<dbReference type="EMBL" id="NRSJ01000019">
    <property type="protein sequence ID" value="MBK1705188.1"/>
    <property type="molecule type" value="Genomic_DNA"/>
</dbReference>
<dbReference type="SUPFAM" id="SSF161098">
    <property type="entry name" value="MetI-like"/>
    <property type="match status" value="1"/>
</dbReference>
<dbReference type="PANTHER" id="PTHR42727">
    <property type="entry name" value="PHOSPHATE TRANSPORT SYSTEM PERMEASE PROTEIN"/>
    <property type="match status" value="1"/>
</dbReference>
<keyword evidence="6" id="KW-0592">Phosphate transport</keyword>
<protein>
    <recommendedName>
        <fullName evidence="6">Phosphate transport system permease protein</fullName>
    </recommendedName>
</protein>
<feature type="transmembrane region" description="Helical" evidence="5">
    <location>
        <begin position="43"/>
        <end position="64"/>
    </location>
</feature>
<comment type="function">
    <text evidence="6">Part of the binding-protein-dependent transport system for phosphate; probably responsible for the translocation of the substrate across the membrane.</text>
</comment>
<reference evidence="8" key="1">
    <citation type="submission" date="2017-08" db="EMBL/GenBank/DDBJ databases">
        <authorList>
            <person name="Imhoff J.F."/>
            <person name="Rahn T."/>
            <person name="Kuenzel S."/>
            <person name="Neulinger S.C."/>
        </authorList>
    </citation>
    <scope>NUCLEOTIDE SEQUENCE</scope>
    <source>
        <strain evidence="8">DSM 11080</strain>
    </source>
</reference>
<feature type="transmembrane region" description="Helical" evidence="5">
    <location>
        <begin position="269"/>
        <end position="289"/>
    </location>
</feature>
<proteinExistence type="inferred from homology"/>
<keyword evidence="5" id="KW-0813">Transport</keyword>
<keyword evidence="3 5" id="KW-1133">Transmembrane helix</keyword>
<dbReference type="InterPro" id="IPR011864">
    <property type="entry name" value="Phosphate_PstC"/>
</dbReference>
<evidence type="ECO:0000256" key="3">
    <source>
        <dbReference type="ARBA" id="ARBA00022989"/>
    </source>
</evidence>
<feature type="transmembrane region" description="Helical" evidence="5">
    <location>
        <begin position="6"/>
        <end position="22"/>
    </location>
</feature>
<evidence type="ECO:0000256" key="1">
    <source>
        <dbReference type="ARBA" id="ARBA00004651"/>
    </source>
</evidence>
<dbReference type="CDD" id="cd06261">
    <property type="entry name" value="TM_PBP2"/>
    <property type="match status" value="1"/>
</dbReference>
<name>A0AAJ0U4L4_9GAMM</name>
<dbReference type="PROSITE" id="PS50928">
    <property type="entry name" value="ABC_TM1"/>
    <property type="match status" value="1"/>
</dbReference>
<organism evidence="8 9">
    <name type="scientific">Halochromatium glycolicum</name>
    <dbReference type="NCBI Taxonomy" id="85075"/>
    <lineage>
        <taxon>Bacteria</taxon>
        <taxon>Pseudomonadati</taxon>
        <taxon>Pseudomonadota</taxon>
        <taxon>Gammaproteobacteria</taxon>
        <taxon>Chromatiales</taxon>
        <taxon>Chromatiaceae</taxon>
        <taxon>Halochromatium</taxon>
    </lineage>
</organism>
<feature type="transmembrane region" description="Helical" evidence="5">
    <location>
        <begin position="353"/>
        <end position="374"/>
    </location>
</feature>
<feature type="transmembrane region" description="Helical" evidence="5">
    <location>
        <begin position="161"/>
        <end position="185"/>
    </location>
</feature>
<feature type="transmembrane region" description="Helical" evidence="5">
    <location>
        <begin position="425"/>
        <end position="446"/>
    </location>
</feature>
<dbReference type="AlphaFoldDB" id="A0AAJ0U4L4"/>
<dbReference type="InterPro" id="IPR022182">
    <property type="entry name" value="PstC_N"/>
</dbReference>
<comment type="subcellular location">
    <subcellularLocation>
        <location evidence="6">Cell inner membrane</location>
        <topology evidence="6">Multi-pass membrane protein</topology>
    </subcellularLocation>
    <subcellularLocation>
        <location evidence="1 5">Cell membrane</location>
        <topology evidence="1 5">Multi-pass membrane protein</topology>
    </subcellularLocation>
</comment>
<dbReference type="NCBIfam" id="TIGR02138">
    <property type="entry name" value="phosphate_pstC"/>
    <property type="match status" value="1"/>
</dbReference>
<feature type="transmembrane region" description="Helical" evidence="5">
    <location>
        <begin position="127"/>
        <end position="149"/>
    </location>
</feature>
<dbReference type="GO" id="GO:0006817">
    <property type="term" value="P:phosphate ion transport"/>
    <property type="evidence" value="ECO:0007669"/>
    <property type="project" value="UniProtKB-KW"/>
</dbReference>
<keyword evidence="6" id="KW-1003">Cell membrane</keyword>
<evidence type="ECO:0000313" key="8">
    <source>
        <dbReference type="EMBL" id="MBK1705188.1"/>
    </source>
</evidence>
<dbReference type="RefSeq" id="WP_200346402.1">
    <property type="nucleotide sequence ID" value="NZ_NRSJ01000019.1"/>
</dbReference>
<dbReference type="Gene3D" id="1.10.3720.10">
    <property type="entry name" value="MetI-like"/>
    <property type="match status" value="1"/>
</dbReference>
<evidence type="ECO:0000256" key="5">
    <source>
        <dbReference type="RuleBase" id="RU363032"/>
    </source>
</evidence>
<keyword evidence="6" id="KW-0997">Cell inner membrane</keyword>
<dbReference type="InterPro" id="IPR035906">
    <property type="entry name" value="MetI-like_sf"/>
</dbReference>
<feature type="domain" description="ABC transmembrane type-1" evidence="7">
    <location>
        <begin position="229"/>
        <end position="445"/>
    </location>
</feature>
<keyword evidence="9" id="KW-1185">Reference proteome</keyword>
<keyword evidence="2 5" id="KW-0812">Transmembrane</keyword>
<evidence type="ECO:0000256" key="2">
    <source>
        <dbReference type="ARBA" id="ARBA00022692"/>
    </source>
</evidence>
<accession>A0AAJ0U4L4</accession>
<reference evidence="8" key="2">
    <citation type="journal article" date="2020" name="Microorganisms">
        <title>Osmotic Adaptation and Compatible Solute Biosynthesis of Phototrophic Bacteria as Revealed from Genome Analyses.</title>
        <authorList>
            <person name="Imhoff J.F."/>
            <person name="Rahn T."/>
            <person name="Kunzel S."/>
            <person name="Keller A."/>
            <person name="Neulinger S.C."/>
        </authorList>
    </citation>
    <scope>NUCLEOTIDE SEQUENCE</scope>
    <source>
        <strain evidence="8">DSM 11080</strain>
    </source>
</reference>
<dbReference type="Pfam" id="PF12501">
    <property type="entry name" value="DUF3708"/>
    <property type="match status" value="1"/>
</dbReference>
<dbReference type="GO" id="GO:0005315">
    <property type="term" value="F:phosphate transmembrane transporter activity"/>
    <property type="evidence" value="ECO:0007669"/>
    <property type="project" value="InterPro"/>
</dbReference>
<evidence type="ECO:0000256" key="6">
    <source>
        <dbReference type="RuleBase" id="RU363054"/>
    </source>
</evidence>
<comment type="similarity">
    <text evidence="6">Belongs to the binding-protein-dependent transport system permease family. CysTW subfamily.</text>
</comment>
<dbReference type="GO" id="GO:0005886">
    <property type="term" value="C:plasma membrane"/>
    <property type="evidence" value="ECO:0007669"/>
    <property type="project" value="UniProtKB-SubCell"/>
</dbReference>
<dbReference type="Proteomes" id="UP001296776">
    <property type="component" value="Unassembled WGS sequence"/>
</dbReference>
<evidence type="ECO:0000259" key="7">
    <source>
        <dbReference type="PROSITE" id="PS50928"/>
    </source>
</evidence>
<keyword evidence="4 5" id="KW-0472">Membrane</keyword>
<evidence type="ECO:0000256" key="4">
    <source>
        <dbReference type="ARBA" id="ARBA00023136"/>
    </source>
</evidence>
<gene>
    <name evidence="8" type="primary">pstC</name>
    <name evidence="8" type="ORF">CKO40_11710</name>
</gene>
<dbReference type="InterPro" id="IPR000515">
    <property type="entry name" value="MetI-like"/>
</dbReference>